<organism evidence="1 2">
    <name type="scientific">Citrus sinensis</name>
    <name type="common">Sweet orange</name>
    <name type="synonym">Citrus aurantium var. sinensis</name>
    <dbReference type="NCBI Taxonomy" id="2711"/>
    <lineage>
        <taxon>Eukaryota</taxon>
        <taxon>Viridiplantae</taxon>
        <taxon>Streptophyta</taxon>
        <taxon>Embryophyta</taxon>
        <taxon>Tracheophyta</taxon>
        <taxon>Spermatophyta</taxon>
        <taxon>Magnoliopsida</taxon>
        <taxon>eudicotyledons</taxon>
        <taxon>Gunneridae</taxon>
        <taxon>Pentapetalae</taxon>
        <taxon>rosids</taxon>
        <taxon>malvids</taxon>
        <taxon>Sapindales</taxon>
        <taxon>Rutaceae</taxon>
        <taxon>Aurantioideae</taxon>
        <taxon>Citrus</taxon>
    </lineage>
</organism>
<dbReference type="Proteomes" id="UP000829398">
    <property type="component" value="Chromosome 8"/>
</dbReference>
<dbReference type="EMBL" id="CM039177">
    <property type="protein sequence ID" value="KAH9698493.1"/>
    <property type="molecule type" value="Genomic_DNA"/>
</dbReference>
<evidence type="ECO:0000313" key="1">
    <source>
        <dbReference type="EMBL" id="KAH9698493.1"/>
    </source>
</evidence>
<gene>
    <name evidence="1" type="ORF">KPL71_024026</name>
</gene>
<reference evidence="2" key="1">
    <citation type="journal article" date="2023" name="Hortic. Res.">
        <title>A chromosome-level phased genome enabling allele-level studies in sweet orange: a case study on citrus Huanglongbing tolerance.</title>
        <authorList>
            <person name="Wu B."/>
            <person name="Yu Q."/>
            <person name="Deng Z."/>
            <person name="Duan Y."/>
            <person name="Luo F."/>
            <person name="Gmitter F. Jr."/>
        </authorList>
    </citation>
    <scope>NUCLEOTIDE SEQUENCE [LARGE SCALE GENOMIC DNA]</scope>
    <source>
        <strain evidence="2">cv. Valencia</strain>
    </source>
</reference>
<proteinExistence type="predicted"/>
<name>A0ACB8IND3_CITSI</name>
<sequence length="396" mass="45594">MITENTTRSNHPKIALRAIINNQLLATLRGGLIQPQRAIDAFNLVLLDCGLEDTRSGVTVSKYFHNVLHFVIRLHGELLKKPEPVSENFIDERWKWFKNCLGGLDGTNIRVRVLAVDKLRVLREALQKTNGLNVPNGYYYLVDVGYANSLRFLAPYRGQRYHLNDWRESYQPTNPQEFFNIKHSSVRNVIERCFGMLKNRWAILRSSSFYPIKTQNRIITLRFWTSEEDIKLVESLLDLYNDGKFYADDNFKSGYLRALQTTLKTKLPGCGIKAKPHIESRIKTLKMQFRTIHEMLTGPNYSGFGWDPEKKIVTTEKTVWDAYVLCPKTSNNSSKRRRRNEDSEKLGELKELTTLIVAQMKDSSNVMSPAMGREINEKQVGLSVELKKTSGLTTVE</sequence>
<comment type="caution">
    <text evidence="1">The sequence shown here is derived from an EMBL/GenBank/DDBJ whole genome shotgun (WGS) entry which is preliminary data.</text>
</comment>
<accession>A0ACB8IND3</accession>
<protein>
    <submittedName>
        <fullName evidence="1">DDE Tnp4 domain-containing protein</fullName>
    </submittedName>
</protein>
<keyword evidence="2" id="KW-1185">Reference proteome</keyword>
<evidence type="ECO:0000313" key="2">
    <source>
        <dbReference type="Proteomes" id="UP000829398"/>
    </source>
</evidence>